<dbReference type="FunFam" id="3.90.190.10:FF:000157">
    <property type="entry name" value="Protein-tyrosine phosphatase"/>
    <property type="match status" value="1"/>
</dbReference>
<dbReference type="AlphaFoldDB" id="A0A545TN65"/>
<protein>
    <recommendedName>
        <fullName evidence="1">Tyrosine specific protein phosphatases domain-containing protein</fullName>
    </recommendedName>
</protein>
<dbReference type="OrthoDB" id="9806482at2"/>
<gene>
    <name evidence="2" type="ORF">FKG95_18995</name>
</gene>
<dbReference type="PROSITE" id="PS00383">
    <property type="entry name" value="TYR_PHOSPHATASE_1"/>
    <property type="match status" value="1"/>
</dbReference>
<dbReference type="PROSITE" id="PS51257">
    <property type="entry name" value="PROKAR_LIPOPROTEIN"/>
    <property type="match status" value="1"/>
</dbReference>
<proteinExistence type="predicted"/>
<dbReference type="EMBL" id="VHSH01000006">
    <property type="protein sequence ID" value="TQV78636.1"/>
    <property type="molecule type" value="Genomic_DNA"/>
</dbReference>
<keyword evidence="3" id="KW-1185">Reference proteome</keyword>
<reference evidence="2 3" key="1">
    <citation type="submission" date="2019-06" db="EMBL/GenBank/DDBJ databases">
        <title>Whole genome sequence for Rhodospirillaceae sp. R148.</title>
        <authorList>
            <person name="Wang G."/>
        </authorList>
    </citation>
    <scope>NUCLEOTIDE SEQUENCE [LARGE SCALE GENOMIC DNA]</scope>
    <source>
        <strain evidence="2 3">R148</strain>
    </source>
</reference>
<dbReference type="InterPro" id="IPR016130">
    <property type="entry name" value="Tyr_Pase_AS"/>
</dbReference>
<accession>A0A545TN65</accession>
<dbReference type="SUPFAM" id="SSF52799">
    <property type="entry name" value="(Phosphotyrosine protein) phosphatases II"/>
    <property type="match status" value="1"/>
</dbReference>
<organism evidence="2 3">
    <name type="scientific">Denitrobaculum tricleocarpae</name>
    <dbReference type="NCBI Taxonomy" id="2591009"/>
    <lineage>
        <taxon>Bacteria</taxon>
        <taxon>Pseudomonadati</taxon>
        <taxon>Pseudomonadota</taxon>
        <taxon>Alphaproteobacteria</taxon>
        <taxon>Rhodospirillales</taxon>
        <taxon>Rhodospirillaceae</taxon>
        <taxon>Denitrobaculum</taxon>
    </lineage>
</organism>
<evidence type="ECO:0000259" key="1">
    <source>
        <dbReference type="PROSITE" id="PS50056"/>
    </source>
</evidence>
<dbReference type="Proteomes" id="UP000315252">
    <property type="component" value="Unassembled WGS sequence"/>
</dbReference>
<dbReference type="InterPro" id="IPR050561">
    <property type="entry name" value="PTP"/>
</dbReference>
<evidence type="ECO:0000313" key="2">
    <source>
        <dbReference type="EMBL" id="TQV78636.1"/>
    </source>
</evidence>
<dbReference type="Gene3D" id="3.90.190.10">
    <property type="entry name" value="Protein tyrosine phosphatase superfamily"/>
    <property type="match status" value="1"/>
</dbReference>
<dbReference type="Pfam" id="PF22785">
    <property type="entry name" value="Tc-R-P"/>
    <property type="match status" value="1"/>
</dbReference>
<feature type="domain" description="Tyrosine specific protein phosphatases" evidence="1">
    <location>
        <begin position="107"/>
        <end position="158"/>
    </location>
</feature>
<dbReference type="PROSITE" id="PS50056">
    <property type="entry name" value="TYR_PHOSPHATASE_2"/>
    <property type="match status" value="1"/>
</dbReference>
<name>A0A545TN65_9PROT</name>
<dbReference type="RefSeq" id="WP_142897968.1">
    <property type="nucleotide sequence ID" value="NZ_ML660057.1"/>
</dbReference>
<comment type="caution">
    <text evidence="2">The sequence shown here is derived from an EMBL/GenBank/DDBJ whole genome shotgun (WGS) entry which is preliminary data.</text>
</comment>
<dbReference type="InterPro" id="IPR029021">
    <property type="entry name" value="Prot-tyrosine_phosphatase-like"/>
</dbReference>
<dbReference type="PANTHER" id="PTHR23339">
    <property type="entry name" value="TYROSINE SPECIFIC PROTEIN PHOSPHATASE AND DUAL SPECIFICITY PROTEIN PHOSPHATASE"/>
    <property type="match status" value="1"/>
</dbReference>
<dbReference type="InterPro" id="IPR000387">
    <property type="entry name" value="Tyr_Pase_dom"/>
</dbReference>
<evidence type="ECO:0000313" key="3">
    <source>
        <dbReference type="Proteomes" id="UP000315252"/>
    </source>
</evidence>
<sequence>MSTVVRDCFSYADLALPGTLGIVALMSCPGARAGQAADANPAEDLQRDFSVISSRGLRMVVSCLEPRELPLEPQHYQGLYEKERIDWEIVPIPDYHAPSPTQDTLLTRLFDSVDLRLRFGEKVGFHCYGGLGRTGTVVARYLIHKGLTPGEAIRYIRDNYNSRAIETIAQEEYLKLCRRPARGALAEPAGDASALTKE</sequence>